<dbReference type="EMBL" id="NIVC01000148">
    <property type="protein sequence ID" value="PAA89559.1"/>
    <property type="molecule type" value="Genomic_DNA"/>
</dbReference>
<feature type="active site" evidence="7">
    <location>
        <position position="415"/>
    </location>
</feature>
<evidence type="ECO:0000256" key="7">
    <source>
        <dbReference type="PIRSR" id="PIRSR621190-1"/>
    </source>
</evidence>
<dbReference type="GO" id="GO:0004222">
    <property type="term" value="F:metalloendopeptidase activity"/>
    <property type="evidence" value="ECO:0007669"/>
    <property type="project" value="InterPro"/>
</dbReference>
<sequence length="526" mass="56723">LKPIFYSGRECSEGSRRVRGEALSPLTDQSEAACPSLPVFTKTKQFLHPLAQGPRFSNYCTQQLRKMPAGYLLISALLLLPPSGCGAPVDHLTEGADGGSAAVPVTANSFHSVGRAFLLKFGYLNDCPPGGQGAATRPTPTGYPLETTAKANPLETTTKDNLSTTSASSAVPQNLADLPELLGVAKKTSPELKAPPALADRNTAADCQSASDSSDINAALIAFQTAYELPRTGLPDPPTLDAMNERRCGLADSTDALAREANRVPPSTSSRRHPRSVLHRQLPSADRFHRRTITWELAPFRESAQLPRELQRRLLAEAFRSWATVSPVYFREIPAPVEAADWSDRPPADISVSFERLQHGACRHAFDGPGNEVSHARAAGPIHIDADEDFRGTLQQQRRQSTGPSVDLRRVFIHEIGHTLGLLHSARPDSVMHPANLLRQGGPAPQIGAQERRLVQKNYGACSAKVNSVFDWIRTDPSAATRSSTPTSSPASSTGCSTIRQAGHAWAILGQSARAGRACRTVRTRR</sequence>
<feature type="binding site" evidence="8">
    <location>
        <position position="368"/>
    </location>
    <ligand>
        <name>Ca(2+)</name>
        <dbReference type="ChEBI" id="CHEBI:29108"/>
        <label>3</label>
    </ligand>
</feature>
<dbReference type="SMART" id="SM00235">
    <property type="entry name" value="ZnMc"/>
    <property type="match status" value="1"/>
</dbReference>
<dbReference type="InterPro" id="IPR001818">
    <property type="entry name" value="Pept_M10_metallopeptidase"/>
</dbReference>
<dbReference type="GO" id="GO:0031012">
    <property type="term" value="C:extracellular matrix"/>
    <property type="evidence" value="ECO:0007669"/>
    <property type="project" value="InterPro"/>
</dbReference>
<evidence type="ECO:0000256" key="9">
    <source>
        <dbReference type="SAM" id="MobiDB-lite"/>
    </source>
</evidence>
<dbReference type="SUPFAM" id="SSF55486">
    <property type="entry name" value="Metalloproteases ('zincins'), catalytic domain"/>
    <property type="match status" value="1"/>
</dbReference>
<feature type="binding site" evidence="8">
    <location>
        <position position="367"/>
    </location>
    <ligand>
        <name>Ca(2+)</name>
        <dbReference type="ChEBI" id="CHEBI:29108"/>
        <label>3</label>
    </ligand>
</feature>
<dbReference type="SUPFAM" id="SSF47090">
    <property type="entry name" value="PGBD-like"/>
    <property type="match status" value="1"/>
</dbReference>
<keyword evidence="6" id="KW-0482">Metalloprotease</keyword>
<feature type="binding site" evidence="8">
    <location>
        <position position="375"/>
    </location>
    <ligand>
        <name>Zn(2+)</name>
        <dbReference type="ChEBI" id="CHEBI:29105"/>
        <label>1</label>
    </ligand>
</feature>
<dbReference type="AlphaFoldDB" id="A0A267GW82"/>
<dbReference type="InterPro" id="IPR021190">
    <property type="entry name" value="Pept_M10A"/>
</dbReference>
<evidence type="ECO:0000259" key="10">
    <source>
        <dbReference type="SMART" id="SM00235"/>
    </source>
</evidence>
<feature type="binding site" evidence="8">
    <location>
        <position position="414"/>
    </location>
    <ligand>
        <name>Zn(2+)</name>
        <dbReference type="ChEBI" id="CHEBI:29105"/>
        <label>2</label>
        <note>catalytic</note>
    </ligand>
</feature>
<proteinExistence type="inferred from homology"/>
<reference evidence="11 12" key="1">
    <citation type="submission" date="2017-06" db="EMBL/GenBank/DDBJ databases">
        <title>A platform for efficient transgenesis in Macrostomum lignano, a flatworm model organism for stem cell research.</title>
        <authorList>
            <person name="Berezikov E."/>
        </authorList>
    </citation>
    <scope>NUCLEOTIDE SEQUENCE [LARGE SCALE GENOMIC DNA]</scope>
    <source>
        <strain evidence="11">DV1</strain>
        <tissue evidence="11">Whole organism</tissue>
    </source>
</reference>
<dbReference type="Proteomes" id="UP000215902">
    <property type="component" value="Unassembled WGS sequence"/>
</dbReference>
<name>A0A267GW82_9PLAT</name>
<keyword evidence="12" id="KW-1185">Reference proteome</keyword>
<organism evidence="11 12">
    <name type="scientific">Macrostomum lignano</name>
    <dbReference type="NCBI Taxonomy" id="282301"/>
    <lineage>
        <taxon>Eukaryota</taxon>
        <taxon>Metazoa</taxon>
        <taxon>Spiralia</taxon>
        <taxon>Lophotrochozoa</taxon>
        <taxon>Platyhelminthes</taxon>
        <taxon>Rhabditophora</taxon>
        <taxon>Macrostomorpha</taxon>
        <taxon>Macrostomida</taxon>
        <taxon>Macrostomidae</taxon>
        <taxon>Macrostomum</taxon>
    </lineage>
</organism>
<comment type="cofactor">
    <cofactor evidence="8">
        <name>Zn(2+)</name>
        <dbReference type="ChEBI" id="CHEBI:29105"/>
    </cofactor>
    <text evidence="8">Binds 2 Zn(2+) ions per subunit.</text>
</comment>
<evidence type="ECO:0000313" key="12">
    <source>
        <dbReference type="Proteomes" id="UP000215902"/>
    </source>
</evidence>
<feature type="region of interest" description="Disordered" evidence="9">
    <location>
        <begin position="132"/>
        <end position="171"/>
    </location>
</feature>
<dbReference type="GO" id="GO:0030198">
    <property type="term" value="P:extracellular matrix organization"/>
    <property type="evidence" value="ECO:0007669"/>
    <property type="project" value="TreeGrafter"/>
</dbReference>
<dbReference type="STRING" id="282301.A0A267GW82"/>
<dbReference type="InterPro" id="IPR036365">
    <property type="entry name" value="PGBD-like_sf"/>
</dbReference>
<feature type="binding site" description="in inhibited form" evidence="8">
    <location>
        <position position="248"/>
    </location>
    <ligand>
        <name>Zn(2+)</name>
        <dbReference type="ChEBI" id="CHEBI:29105"/>
        <label>2</label>
        <note>catalytic</note>
    </ligand>
</feature>
<dbReference type="InterPro" id="IPR006026">
    <property type="entry name" value="Peptidase_Metallo"/>
</dbReference>
<dbReference type="PANTHER" id="PTHR10201:SF323">
    <property type="entry name" value="MATRIX METALLOPROTEINASE-21"/>
    <property type="match status" value="1"/>
</dbReference>
<keyword evidence="2" id="KW-0645">Protease</keyword>
<evidence type="ECO:0000256" key="5">
    <source>
        <dbReference type="ARBA" id="ARBA00022833"/>
    </source>
</evidence>
<dbReference type="OrthoDB" id="1901267at2759"/>
<protein>
    <recommendedName>
        <fullName evidence="10">Peptidase metallopeptidase domain-containing protein</fullName>
    </recommendedName>
</protein>
<evidence type="ECO:0000313" key="11">
    <source>
        <dbReference type="EMBL" id="PAA89559.1"/>
    </source>
</evidence>
<evidence type="ECO:0000256" key="6">
    <source>
        <dbReference type="ARBA" id="ARBA00023049"/>
    </source>
</evidence>
<keyword evidence="4" id="KW-0378">Hydrolase</keyword>
<dbReference type="Pfam" id="PF00413">
    <property type="entry name" value="Peptidase_M10"/>
    <property type="match status" value="1"/>
</dbReference>
<feature type="domain" description="Peptidase metallopeptidase" evidence="10">
    <location>
        <begin position="284"/>
        <end position="461"/>
    </location>
</feature>
<keyword evidence="3 8" id="KW-0479">Metal-binding</keyword>
<feature type="binding site" evidence="8">
    <location>
        <position position="359"/>
    </location>
    <ligand>
        <name>Zn(2+)</name>
        <dbReference type="ChEBI" id="CHEBI:29105"/>
        <label>1</label>
    </ligand>
</feature>
<evidence type="ECO:0000256" key="2">
    <source>
        <dbReference type="ARBA" id="ARBA00022670"/>
    </source>
</evidence>
<feature type="binding site" evidence="8">
    <location>
        <position position="387"/>
    </location>
    <ligand>
        <name>Ca(2+)</name>
        <dbReference type="ChEBI" id="CHEBI:29108"/>
        <label>2</label>
    </ligand>
</feature>
<feature type="compositionally biased region" description="Polar residues" evidence="9">
    <location>
        <begin position="154"/>
        <end position="171"/>
    </location>
</feature>
<dbReference type="PANTHER" id="PTHR10201">
    <property type="entry name" value="MATRIX METALLOPROTEINASE"/>
    <property type="match status" value="1"/>
</dbReference>
<evidence type="ECO:0000256" key="3">
    <source>
        <dbReference type="ARBA" id="ARBA00022723"/>
    </source>
</evidence>
<comment type="similarity">
    <text evidence="1">Belongs to the peptidase M10A family.</text>
</comment>
<dbReference type="GO" id="GO:0030574">
    <property type="term" value="P:collagen catabolic process"/>
    <property type="evidence" value="ECO:0007669"/>
    <property type="project" value="TreeGrafter"/>
</dbReference>
<gene>
    <name evidence="11" type="ORF">BOX15_Mlig022559g1</name>
</gene>
<evidence type="ECO:0000256" key="8">
    <source>
        <dbReference type="PIRSR" id="PIRSR621190-2"/>
    </source>
</evidence>
<evidence type="ECO:0000256" key="4">
    <source>
        <dbReference type="ARBA" id="ARBA00022801"/>
    </source>
</evidence>
<feature type="binding site" evidence="8">
    <location>
        <position position="424"/>
    </location>
    <ligand>
        <name>Zn(2+)</name>
        <dbReference type="ChEBI" id="CHEBI:29105"/>
        <label>2</label>
        <note>catalytic</note>
    </ligand>
</feature>
<feature type="binding site" evidence="8">
    <location>
        <position position="418"/>
    </location>
    <ligand>
        <name>Zn(2+)</name>
        <dbReference type="ChEBI" id="CHEBI:29105"/>
        <label>2</label>
        <note>catalytic</note>
    </ligand>
</feature>
<dbReference type="Gene3D" id="3.40.390.10">
    <property type="entry name" value="Collagenase (Catalytic Domain)"/>
    <property type="match status" value="1"/>
</dbReference>
<dbReference type="GO" id="GO:0008270">
    <property type="term" value="F:zinc ion binding"/>
    <property type="evidence" value="ECO:0007669"/>
    <property type="project" value="InterPro"/>
</dbReference>
<evidence type="ECO:0000256" key="1">
    <source>
        <dbReference type="ARBA" id="ARBA00010370"/>
    </source>
</evidence>
<feature type="non-terminal residue" evidence="11">
    <location>
        <position position="1"/>
    </location>
</feature>
<keyword evidence="5 8" id="KW-0862">Zinc</keyword>
<dbReference type="InterPro" id="IPR024079">
    <property type="entry name" value="MetalloPept_cat_dom_sf"/>
</dbReference>
<dbReference type="PRINTS" id="PR00138">
    <property type="entry name" value="MATRIXIN"/>
</dbReference>
<comment type="caution">
    <text evidence="11">The sequence shown here is derived from an EMBL/GenBank/DDBJ whole genome shotgun (WGS) entry which is preliminary data.</text>
</comment>
<comment type="cofactor">
    <cofactor evidence="8">
        <name>Ca(2+)</name>
        <dbReference type="ChEBI" id="CHEBI:29108"/>
    </cofactor>
    <text evidence="8">Can bind about 5 Ca(2+) ions per subunit.</text>
</comment>
<feature type="binding site" evidence="8">
    <location>
        <position position="349"/>
    </location>
    <ligand>
        <name>Ca(2+)</name>
        <dbReference type="ChEBI" id="CHEBI:29108"/>
        <label>2</label>
    </ligand>
</feature>
<keyword evidence="8" id="KW-0106">Calcium</keyword>
<dbReference type="GO" id="GO:0006508">
    <property type="term" value="P:proteolysis"/>
    <property type="evidence" value="ECO:0007669"/>
    <property type="project" value="UniProtKB-KW"/>
</dbReference>
<accession>A0A267GW82</accession>
<feature type="binding site" evidence="8">
    <location>
        <position position="432"/>
    </location>
    <ligand>
        <name>Zn(2+)</name>
        <dbReference type="ChEBI" id="CHEBI:29105"/>
        <label>2</label>
        <note>catalytic</note>
    </ligand>
</feature>